<keyword evidence="2" id="KW-1185">Reference proteome</keyword>
<evidence type="ECO:0000313" key="1">
    <source>
        <dbReference type="EMBL" id="KAJ6421790.1"/>
    </source>
</evidence>
<sequence>MINVRVDNIPVQSNSVIKQCIDRRHRVTWCPNEESFLILLLQTRKARRFSNLDKCFPESPDSLLDETVELEENMLIQEAAEIMEYPQKFVSECPTSARFVETVEPLDMSNFVLVGRSLETAETREKSNVSRISSR</sequence>
<name>A0AAD6KE58_9ROSI</name>
<dbReference type="Proteomes" id="UP001162972">
    <property type="component" value="Chromosome 17"/>
</dbReference>
<dbReference type="EMBL" id="JAPFFJ010000008">
    <property type="protein sequence ID" value="KAJ6421790.1"/>
    <property type="molecule type" value="Genomic_DNA"/>
</dbReference>
<evidence type="ECO:0000313" key="2">
    <source>
        <dbReference type="Proteomes" id="UP001162972"/>
    </source>
</evidence>
<dbReference type="AlphaFoldDB" id="A0AAD6KE58"/>
<comment type="caution">
    <text evidence="1">The sequence shown here is derived from an EMBL/GenBank/DDBJ whole genome shotgun (WGS) entry which is preliminary data.</text>
</comment>
<accession>A0AAD6KE58</accession>
<organism evidence="1 2">
    <name type="scientific">Salix udensis</name>
    <dbReference type="NCBI Taxonomy" id="889485"/>
    <lineage>
        <taxon>Eukaryota</taxon>
        <taxon>Viridiplantae</taxon>
        <taxon>Streptophyta</taxon>
        <taxon>Embryophyta</taxon>
        <taxon>Tracheophyta</taxon>
        <taxon>Spermatophyta</taxon>
        <taxon>Magnoliopsida</taxon>
        <taxon>eudicotyledons</taxon>
        <taxon>Gunneridae</taxon>
        <taxon>Pentapetalae</taxon>
        <taxon>rosids</taxon>
        <taxon>fabids</taxon>
        <taxon>Malpighiales</taxon>
        <taxon>Salicaceae</taxon>
        <taxon>Saliceae</taxon>
        <taxon>Salix</taxon>
    </lineage>
</organism>
<proteinExistence type="predicted"/>
<reference evidence="1 2" key="1">
    <citation type="journal article" date="2023" name="Int. J. Mol. Sci.">
        <title>De Novo Assembly and Annotation of 11 Diverse Shrub Willow (Salix) Genomes Reveals Novel Gene Organization in Sex-Linked Regions.</title>
        <authorList>
            <person name="Hyden B."/>
            <person name="Feng K."/>
            <person name="Yates T.B."/>
            <person name="Jawdy S."/>
            <person name="Cereghino C."/>
            <person name="Smart L.B."/>
            <person name="Muchero W."/>
        </authorList>
    </citation>
    <scope>NUCLEOTIDE SEQUENCE [LARGE SCALE GENOMIC DNA]</scope>
    <source>
        <tissue evidence="1">Shoot tip</tissue>
    </source>
</reference>
<protein>
    <submittedName>
        <fullName evidence="1">Uncharacterized protein</fullName>
    </submittedName>
</protein>
<gene>
    <name evidence="1" type="ORF">OIU84_029060</name>
</gene>